<name>A0ACC3D4F6_9PEZI</name>
<dbReference type="Proteomes" id="UP001186974">
    <property type="component" value="Unassembled WGS sequence"/>
</dbReference>
<keyword evidence="2" id="KW-1185">Reference proteome</keyword>
<evidence type="ECO:0000313" key="1">
    <source>
        <dbReference type="EMBL" id="KAK3061669.1"/>
    </source>
</evidence>
<accession>A0ACC3D4F6</accession>
<comment type="caution">
    <text evidence="1">The sequence shown here is derived from an EMBL/GenBank/DDBJ whole genome shotgun (WGS) entry which is preliminary data.</text>
</comment>
<sequence>MVKLGELGQTITIVNKSGKVVGTSKHLVNVFKEAKAAYRERKAELVAKRRVEGDSKQNADRLQRIRLEDDDNLSHASYSVHRRPVGSSPKRHDSPRPKERKSRPSVGERGVTDSFYVNDTPRLTSTRRRVSDHGNLSSSSSPKPMRRSATTPMPWEEQDTTTGRELM</sequence>
<dbReference type="EMBL" id="JAWDJW010007696">
    <property type="protein sequence ID" value="KAK3061669.1"/>
    <property type="molecule type" value="Genomic_DNA"/>
</dbReference>
<protein>
    <submittedName>
        <fullName evidence="1">Uncharacterized protein</fullName>
    </submittedName>
</protein>
<reference evidence="1" key="1">
    <citation type="submission" date="2024-09" db="EMBL/GenBank/DDBJ databases">
        <title>Black Yeasts Isolated from many extreme environments.</title>
        <authorList>
            <person name="Coleine C."/>
            <person name="Stajich J.E."/>
            <person name="Selbmann L."/>
        </authorList>
    </citation>
    <scope>NUCLEOTIDE SEQUENCE</scope>
    <source>
        <strain evidence="1">CCFEE 5737</strain>
    </source>
</reference>
<gene>
    <name evidence="1" type="ORF">LTS18_005689</name>
</gene>
<proteinExistence type="predicted"/>
<organism evidence="1 2">
    <name type="scientific">Coniosporium uncinatum</name>
    <dbReference type="NCBI Taxonomy" id="93489"/>
    <lineage>
        <taxon>Eukaryota</taxon>
        <taxon>Fungi</taxon>
        <taxon>Dikarya</taxon>
        <taxon>Ascomycota</taxon>
        <taxon>Pezizomycotina</taxon>
        <taxon>Dothideomycetes</taxon>
        <taxon>Dothideomycetes incertae sedis</taxon>
        <taxon>Coniosporium</taxon>
    </lineage>
</organism>
<evidence type="ECO:0000313" key="2">
    <source>
        <dbReference type="Proteomes" id="UP001186974"/>
    </source>
</evidence>
<feature type="non-terminal residue" evidence="1">
    <location>
        <position position="167"/>
    </location>
</feature>